<protein>
    <submittedName>
        <fullName evidence="3">VanZ family protein</fullName>
    </submittedName>
</protein>
<evidence type="ECO:0000259" key="2">
    <source>
        <dbReference type="Pfam" id="PF04892"/>
    </source>
</evidence>
<keyword evidence="4" id="KW-1185">Reference proteome</keyword>
<feature type="transmembrane region" description="Helical" evidence="1">
    <location>
        <begin position="63"/>
        <end position="82"/>
    </location>
</feature>
<dbReference type="OrthoDB" id="582407at2"/>
<dbReference type="RefSeq" id="WP_138622049.1">
    <property type="nucleotide sequence ID" value="NZ_SZVP01000005.1"/>
</dbReference>
<feature type="domain" description="VanZ-like" evidence="2">
    <location>
        <begin position="37"/>
        <end position="111"/>
    </location>
</feature>
<evidence type="ECO:0000256" key="1">
    <source>
        <dbReference type="SAM" id="Phobius"/>
    </source>
</evidence>
<evidence type="ECO:0000313" key="3">
    <source>
        <dbReference type="EMBL" id="TMM45678.1"/>
    </source>
</evidence>
<sequence>MTLIIQLIKQYWLSMTVILLAAIATLSLWPVAHLPQVPGTDKTHHFIAYGALMLPVALAKPKYWLWIALGFAGFSGAIELIQPYVNRYGEWLDMAANVVGLACGIILAQLINYCSSCNVKY</sequence>
<gene>
    <name evidence="3" type="ORF">FCS21_07600</name>
</gene>
<reference evidence="3 4" key="1">
    <citation type="submission" date="2019-05" db="EMBL/GenBank/DDBJ databases">
        <title>Colwellia ponticola sp. nov., isolated from seawater.</title>
        <authorList>
            <person name="Yoon J.-H."/>
        </authorList>
    </citation>
    <scope>NUCLEOTIDE SEQUENCE [LARGE SCALE GENOMIC DNA]</scope>
    <source>
        <strain evidence="3 4">OISW-25</strain>
    </source>
</reference>
<organism evidence="3 4">
    <name type="scientific">Colwellia ponticola</name>
    <dbReference type="NCBI Taxonomy" id="2304625"/>
    <lineage>
        <taxon>Bacteria</taxon>
        <taxon>Pseudomonadati</taxon>
        <taxon>Pseudomonadota</taxon>
        <taxon>Gammaproteobacteria</taxon>
        <taxon>Alteromonadales</taxon>
        <taxon>Colwelliaceae</taxon>
        <taxon>Colwellia</taxon>
    </lineage>
</organism>
<keyword evidence="1" id="KW-1133">Transmembrane helix</keyword>
<dbReference type="PANTHER" id="PTHR28008">
    <property type="entry name" value="DOMAIN PROTEIN, PUTATIVE (AFU_ORTHOLOGUE AFUA_3G10980)-RELATED"/>
    <property type="match status" value="1"/>
</dbReference>
<dbReference type="Proteomes" id="UP000307702">
    <property type="component" value="Unassembled WGS sequence"/>
</dbReference>
<keyword evidence="1" id="KW-0812">Transmembrane</keyword>
<proteinExistence type="predicted"/>
<dbReference type="AlphaFoldDB" id="A0A8H2PMW6"/>
<evidence type="ECO:0000313" key="4">
    <source>
        <dbReference type="Proteomes" id="UP000307702"/>
    </source>
</evidence>
<dbReference type="InterPro" id="IPR006976">
    <property type="entry name" value="VanZ-like"/>
</dbReference>
<dbReference type="PANTHER" id="PTHR28008:SF1">
    <property type="entry name" value="DOMAIN PROTEIN, PUTATIVE (AFU_ORTHOLOGUE AFUA_3G10980)-RELATED"/>
    <property type="match status" value="1"/>
</dbReference>
<feature type="transmembrane region" description="Helical" evidence="1">
    <location>
        <begin position="94"/>
        <end position="111"/>
    </location>
</feature>
<keyword evidence="1" id="KW-0472">Membrane</keyword>
<accession>A0A8H2PMW6</accession>
<name>A0A8H2PMW6_9GAMM</name>
<comment type="caution">
    <text evidence="3">The sequence shown here is derived from an EMBL/GenBank/DDBJ whole genome shotgun (WGS) entry which is preliminary data.</text>
</comment>
<dbReference type="EMBL" id="SZVP01000005">
    <property type="protein sequence ID" value="TMM45678.1"/>
    <property type="molecule type" value="Genomic_DNA"/>
</dbReference>
<feature type="transmembrane region" description="Helical" evidence="1">
    <location>
        <begin position="12"/>
        <end position="32"/>
    </location>
</feature>
<dbReference type="Pfam" id="PF04892">
    <property type="entry name" value="VanZ"/>
    <property type="match status" value="1"/>
</dbReference>